<evidence type="ECO:0000313" key="12">
    <source>
        <dbReference type="EMBL" id="RXH85668.1"/>
    </source>
</evidence>
<keyword evidence="13" id="KW-1185">Reference proteome</keyword>
<evidence type="ECO:0000256" key="10">
    <source>
        <dbReference type="RuleBase" id="RU361177"/>
    </source>
</evidence>
<dbReference type="GO" id="GO:0050661">
    <property type="term" value="F:NADP binding"/>
    <property type="evidence" value="ECO:0007669"/>
    <property type="project" value="InterPro"/>
</dbReference>
<dbReference type="EMBL" id="RDQH01000336">
    <property type="protein sequence ID" value="RXH85668.1"/>
    <property type="molecule type" value="Genomic_DNA"/>
</dbReference>
<keyword evidence="6" id="KW-0521">NADP</keyword>
<comment type="cofactor">
    <cofactor evidence="1 10">
        <name>FAD</name>
        <dbReference type="ChEBI" id="CHEBI:57692"/>
    </cofactor>
</comment>
<dbReference type="InterPro" id="IPR036188">
    <property type="entry name" value="FAD/NAD-bd_sf"/>
</dbReference>
<comment type="pathway">
    <text evidence="2">Plant hormone metabolism; auxin biosynthesis.</text>
</comment>
<reference evidence="12 13" key="1">
    <citation type="submission" date="2018-10" db="EMBL/GenBank/DDBJ databases">
        <title>A high-quality apple genome assembly.</title>
        <authorList>
            <person name="Hu J."/>
        </authorList>
    </citation>
    <scope>NUCLEOTIDE SEQUENCE [LARGE SCALE GENOMIC DNA]</scope>
    <source>
        <strain evidence="13">cv. HFTH1</strain>
        <tissue evidence="12">Young leaf</tissue>
    </source>
</reference>
<organism evidence="12 13">
    <name type="scientific">Malus domestica</name>
    <name type="common">Apple</name>
    <name type="synonym">Pyrus malus</name>
    <dbReference type="NCBI Taxonomy" id="3750"/>
    <lineage>
        <taxon>Eukaryota</taxon>
        <taxon>Viridiplantae</taxon>
        <taxon>Streptophyta</taxon>
        <taxon>Embryophyta</taxon>
        <taxon>Tracheophyta</taxon>
        <taxon>Spermatophyta</taxon>
        <taxon>Magnoliopsida</taxon>
        <taxon>eudicotyledons</taxon>
        <taxon>Gunneridae</taxon>
        <taxon>Pentapetalae</taxon>
        <taxon>rosids</taxon>
        <taxon>fabids</taxon>
        <taxon>Rosales</taxon>
        <taxon>Rosaceae</taxon>
        <taxon>Amygdaloideae</taxon>
        <taxon>Maleae</taxon>
        <taxon>Malus</taxon>
    </lineage>
</organism>
<dbReference type="PANTHER" id="PTHR43539">
    <property type="entry name" value="FLAVIN-BINDING MONOOXYGENASE-LIKE PROTEIN (AFU_ORTHOLOGUE AFUA_4G09220)"/>
    <property type="match status" value="1"/>
</dbReference>
<feature type="compositionally biased region" description="Basic and acidic residues" evidence="11">
    <location>
        <begin position="407"/>
        <end position="439"/>
    </location>
</feature>
<evidence type="ECO:0000256" key="7">
    <source>
        <dbReference type="ARBA" id="ARBA00023002"/>
    </source>
</evidence>
<keyword evidence="10" id="KW-0503">Monooxygenase</keyword>
<evidence type="ECO:0000256" key="8">
    <source>
        <dbReference type="ARBA" id="ARBA00023070"/>
    </source>
</evidence>
<keyword evidence="7 10" id="KW-0560">Oxidoreductase</keyword>
<evidence type="ECO:0000256" key="11">
    <source>
        <dbReference type="SAM" id="MobiDB-lite"/>
    </source>
</evidence>
<keyword evidence="8" id="KW-0073">Auxin biosynthesis</keyword>
<proteinExistence type="inferred from homology"/>
<dbReference type="Gene3D" id="3.50.50.60">
    <property type="entry name" value="FAD/NAD(P)-binding domain"/>
    <property type="match status" value="1"/>
</dbReference>
<evidence type="ECO:0000256" key="9">
    <source>
        <dbReference type="ARBA" id="ARBA00047707"/>
    </source>
</evidence>
<gene>
    <name evidence="12" type="ORF">DVH24_009489</name>
</gene>
<dbReference type="EC" id="1.-.-.-" evidence="10"/>
<evidence type="ECO:0000256" key="3">
    <source>
        <dbReference type="ARBA" id="ARBA00009183"/>
    </source>
</evidence>
<comment type="caution">
    <text evidence="12">The sequence shown here is derived from an EMBL/GenBank/DDBJ whole genome shotgun (WGS) entry which is preliminary data.</text>
</comment>
<keyword evidence="4 10" id="KW-0285">Flavoprotein</keyword>
<dbReference type="GO" id="GO:0009851">
    <property type="term" value="P:auxin biosynthetic process"/>
    <property type="evidence" value="ECO:0007669"/>
    <property type="project" value="UniProtKB-KW"/>
</dbReference>
<dbReference type="PRINTS" id="PR00368">
    <property type="entry name" value="FADPNR"/>
</dbReference>
<dbReference type="STRING" id="3750.A0A498IQB3"/>
<dbReference type="SUPFAM" id="SSF51905">
    <property type="entry name" value="FAD/NAD(P)-binding domain"/>
    <property type="match status" value="2"/>
</dbReference>
<dbReference type="Pfam" id="PF00743">
    <property type="entry name" value="FMO-like"/>
    <property type="match status" value="1"/>
</dbReference>
<comment type="catalytic activity">
    <reaction evidence="9">
        <text>indole-3-pyruvate + NADPH + O2 + H(+) = (indol-3-yl)acetate + CO2 + NADP(+) + H2O</text>
        <dbReference type="Rhea" id="RHEA:34331"/>
        <dbReference type="ChEBI" id="CHEBI:15377"/>
        <dbReference type="ChEBI" id="CHEBI:15378"/>
        <dbReference type="ChEBI" id="CHEBI:15379"/>
        <dbReference type="ChEBI" id="CHEBI:16526"/>
        <dbReference type="ChEBI" id="CHEBI:17640"/>
        <dbReference type="ChEBI" id="CHEBI:30854"/>
        <dbReference type="ChEBI" id="CHEBI:57783"/>
        <dbReference type="ChEBI" id="CHEBI:58349"/>
        <dbReference type="EC" id="1.14.13.168"/>
    </reaction>
</comment>
<evidence type="ECO:0000256" key="1">
    <source>
        <dbReference type="ARBA" id="ARBA00001974"/>
    </source>
</evidence>
<dbReference type="InterPro" id="IPR020946">
    <property type="entry name" value="Flavin_mOase-like"/>
</dbReference>
<evidence type="ECO:0000256" key="4">
    <source>
        <dbReference type="ARBA" id="ARBA00022630"/>
    </source>
</evidence>
<dbReference type="Proteomes" id="UP000290289">
    <property type="component" value="Chromosome 10"/>
</dbReference>
<evidence type="ECO:0000256" key="6">
    <source>
        <dbReference type="ARBA" id="ARBA00022857"/>
    </source>
</evidence>
<sequence>MEEVDVVIVGAGPAGIATSACLNHLNISNVVIEREDSYASLWRKRSYDRLKLHLAKQFCELPYMPFPPNYPRYLSKNEFVQYLEAYVSHFKITPRYDRVVETASYVGEKKWCVRVHNTLSDVQEMYLAKFLVVASGENSEGYIPQVEGLNSFKGEFVHSSEYENGKKYDGKNVLVVGSGNSGMEIAYDLTNWGANTSIVVRSPVHILTKEIVFLGMVLAKYLPLKVLDNIVVILGKLKFGDLSKYGLTRPKLGPFFLKENEGQAPIIDVGSINKIIAGEIKVVPSITKILRNQIKFENGYSNHYDAIVFATGYKSTVLNWLKDGDQLFNDNGMPKHSFPNHWKAEKGLYSAGFSRRGLFGISIDARNIADDISFALNQNKKIGKPAVAQNCNVADTINGEAEANLKRVRDEEGSDRNDAKKMKVEKLPEEERLEEKLGEGENSGRFQFETESQDETVGIWF</sequence>
<dbReference type="InterPro" id="IPR050982">
    <property type="entry name" value="Auxin_biosynth/cation_transpt"/>
</dbReference>
<dbReference type="PANTHER" id="PTHR43539:SF9">
    <property type="entry name" value="INDOLE-3-PYRUVATE MONOOXYGENASE YUCCA11-RELATED"/>
    <property type="match status" value="1"/>
</dbReference>
<keyword evidence="5 10" id="KW-0274">FAD</keyword>
<dbReference type="GO" id="GO:0103075">
    <property type="term" value="F:indole-3-pyruvate monooxygenase activity"/>
    <property type="evidence" value="ECO:0007669"/>
    <property type="project" value="UniProtKB-EC"/>
</dbReference>
<accession>A0A498IQB3</accession>
<dbReference type="AlphaFoldDB" id="A0A498IQB3"/>
<dbReference type="PRINTS" id="PR00469">
    <property type="entry name" value="PNDRDTASEII"/>
</dbReference>
<name>A0A498IQB3_MALDO</name>
<evidence type="ECO:0000256" key="5">
    <source>
        <dbReference type="ARBA" id="ARBA00022827"/>
    </source>
</evidence>
<comment type="similarity">
    <text evidence="3 10">Belongs to the FMO family.</text>
</comment>
<evidence type="ECO:0000256" key="2">
    <source>
        <dbReference type="ARBA" id="ARBA00004814"/>
    </source>
</evidence>
<dbReference type="GO" id="GO:0004499">
    <property type="term" value="F:N,N-dimethylaniline monooxygenase activity"/>
    <property type="evidence" value="ECO:0007669"/>
    <property type="project" value="InterPro"/>
</dbReference>
<feature type="region of interest" description="Disordered" evidence="11">
    <location>
        <begin position="407"/>
        <end position="461"/>
    </location>
</feature>
<dbReference type="GO" id="GO:0050660">
    <property type="term" value="F:flavin adenine dinucleotide binding"/>
    <property type="evidence" value="ECO:0007669"/>
    <property type="project" value="InterPro"/>
</dbReference>
<evidence type="ECO:0000313" key="13">
    <source>
        <dbReference type="Proteomes" id="UP000290289"/>
    </source>
</evidence>
<protein>
    <recommendedName>
        <fullName evidence="10">Flavin-containing monooxygenase</fullName>
        <ecNumber evidence="10">1.-.-.-</ecNumber>
    </recommendedName>
</protein>